<evidence type="ECO:0000256" key="1">
    <source>
        <dbReference type="SAM" id="MobiDB-lite"/>
    </source>
</evidence>
<name>G2QQW0_THETT</name>
<organism evidence="2 3">
    <name type="scientific">Thermothielavioides terrestris (strain ATCC 38088 / NRRL 8126)</name>
    <name type="common">Thielavia terrestris</name>
    <dbReference type="NCBI Taxonomy" id="578455"/>
    <lineage>
        <taxon>Eukaryota</taxon>
        <taxon>Fungi</taxon>
        <taxon>Dikarya</taxon>
        <taxon>Ascomycota</taxon>
        <taxon>Pezizomycotina</taxon>
        <taxon>Sordariomycetes</taxon>
        <taxon>Sordariomycetidae</taxon>
        <taxon>Sordariales</taxon>
        <taxon>Chaetomiaceae</taxon>
        <taxon>Thermothielavioides</taxon>
        <taxon>Thermothielavioides terrestris</taxon>
    </lineage>
</organism>
<keyword evidence="3" id="KW-1185">Reference proteome</keyword>
<dbReference type="GeneID" id="11521170"/>
<accession>G2QQW0</accession>
<feature type="compositionally biased region" description="Polar residues" evidence="1">
    <location>
        <begin position="39"/>
        <end position="57"/>
    </location>
</feature>
<evidence type="ECO:0008006" key="4">
    <source>
        <dbReference type="Google" id="ProtNLM"/>
    </source>
</evidence>
<feature type="compositionally biased region" description="Basic and acidic residues" evidence="1">
    <location>
        <begin position="70"/>
        <end position="84"/>
    </location>
</feature>
<feature type="region of interest" description="Disordered" evidence="1">
    <location>
        <begin position="1"/>
        <end position="161"/>
    </location>
</feature>
<dbReference type="OrthoDB" id="5232891at2759"/>
<protein>
    <recommendedName>
        <fullName evidence="4">Mating-type switching protein swi10</fullName>
    </recommendedName>
</protein>
<reference evidence="2 3" key="1">
    <citation type="journal article" date="2011" name="Nat. Biotechnol.">
        <title>Comparative genomic analysis of the thermophilic biomass-degrading fungi Myceliophthora thermophila and Thielavia terrestris.</title>
        <authorList>
            <person name="Berka R.M."/>
            <person name="Grigoriev I.V."/>
            <person name="Otillar R."/>
            <person name="Salamov A."/>
            <person name="Grimwood J."/>
            <person name="Reid I."/>
            <person name="Ishmael N."/>
            <person name="John T."/>
            <person name="Darmond C."/>
            <person name="Moisan M.-C."/>
            <person name="Henrissat B."/>
            <person name="Coutinho P.M."/>
            <person name="Lombard V."/>
            <person name="Natvig D.O."/>
            <person name="Lindquist E."/>
            <person name="Schmutz J."/>
            <person name="Lucas S."/>
            <person name="Harris P."/>
            <person name="Powlowski J."/>
            <person name="Bellemare A."/>
            <person name="Taylor D."/>
            <person name="Butler G."/>
            <person name="de Vries R.P."/>
            <person name="Allijn I.E."/>
            <person name="van den Brink J."/>
            <person name="Ushinsky S."/>
            <person name="Storms R."/>
            <person name="Powell A.J."/>
            <person name="Paulsen I.T."/>
            <person name="Elbourne L.D.H."/>
            <person name="Baker S.E."/>
            <person name="Magnuson J."/>
            <person name="LaBoissiere S."/>
            <person name="Clutterbuck A.J."/>
            <person name="Martinez D."/>
            <person name="Wogulis M."/>
            <person name="de Leon A.L."/>
            <person name="Rey M.W."/>
            <person name="Tsang A."/>
        </authorList>
    </citation>
    <scope>NUCLEOTIDE SEQUENCE [LARGE SCALE GENOMIC DNA]</scope>
    <source>
        <strain evidence="3">ATCC 38088 / NRRL 8126</strain>
    </source>
</reference>
<evidence type="ECO:0000313" key="3">
    <source>
        <dbReference type="Proteomes" id="UP000008181"/>
    </source>
</evidence>
<dbReference type="Proteomes" id="UP000008181">
    <property type="component" value="Chromosome 1"/>
</dbReference>
<dbReference type="HOGENOM" id="CLU_052531_0_0_1"/>
<dbReference type="AlphaFoldDB" id="G2QQW0"/>
<dbReference type="eggNOG" id="ENOG502RJFE">
    <property type="taxonomic scope" value="Eukaryota"/>
</dbReference>
<evidence type="ECO:0000313" key="2">
    <source>
        <dbReference type="EMBL" id="AEO64119.1"/>
    </source>
</evidence>
<feature type="region of interest" description="Disordered" evidence="1">
    <location>
        <begin position="182"/>
        <end position="247"/>
    </location>
</feature>
<proteinExistence type="predicted"/>
<feature type="compositionally biased region" description="Basic and acidic residues" evidence="1">
    <location>
        <begin position="96"/>
        <end position="109"/>
    </location>
</feature>
<dbReference type="RefSeq" id="XP_003650455.1">
    <property type="nucleotide sequence ID" value="XM_003650407.1"/>
</dbReference>
<sequence length="397" mass="43507">MEQRKGGLSAAKADRPRRKLQKSATKQHSIFACRFGLRASNQPVATNESDTTLNKPASRSRRRWSLAPSERGEPREDVSSRREACFYNPKPPLNSPEEHRPDQVYEPPERSSYLIPSRPPPQPSSRADPQSPFTSTMRRRPKTPILSITPPEDGPRAGNVLGRTSSVDLIAEQYRALLESRPSSVYSDAYSEPALSPQGSDRDHDEPLTLKPRSSSSVYLPGETRTGTTSQRATVELPDPSPTSDDGTLVSFQDETVYFKPISFSPRPESPLLPPSLARHSCAAAASAASADGNVSLQICLDLLTRELSSAMAGRPSCASATTSALQVWAMIEAYERLRDQVVEDSRGGNAQQQATSMEMMFDVWLRALYSIHDSLAGAARREGNDDEAELGPDELV</sequence>
<gene>
    <name evidence="2" type="ORF">THITE_2109935</name>
</gene>
<dbReference type="KEGG" id="ttt:THITE_2109935"/>
<dbReference type="EMBL" id="CP003009">
    <property type="protein sequence ID" value="AEO64119.1"/>
    <property type="molecule type" value="Genomic_DNA"/>
</dbReference>